<feature type="transmembrane region" description="Helical" evidence="2">
    <location>
        <begin position="143"/>
        <end position="162"/>
    </location>
</feature>
<dbReference type="EMBL" id="PKMF04001255">
    <property type="protein sequence ID" value="KAK7813432.1"/>
    <property type="molecule type" value="Genomic_DNA"/>
</dbReference>
<reference evidence="3 4" key="1">
    <citation type="journal article" date="2018" name="Sci. Data">
        <title>The draft genome sequence of cork oak.</title>
        <authorList>
            <person name="Ramos A.M."/>
            <person name="Usie A."/>
            <person name="Barbosa P."/>
            <person name="Barros P.M."/>
            <person name="Capote T."/>
            <person name="Chaves I."/>
            <person name="Simoes F."/>
            <person name="Abreu I."/>
            <person name="Carrasquinho I."/>
            <person name="Faro C."/>
            <person name="Guimaraes J.B."/>
            <person name="Mendonca D."/>
            <person name="Nobrega F."/>
            <person name="Rodrigues L."/>
            <person name="Saibo N.J.M."/>
            <person name="Varela M.C."/>
            <person name="Egas C."/>
            <person name="Matos J."/>
            <person name="Miguel C.M."/>
            <person name="Oliveira M.M."/>
            <person name="Ricardo C.P."/>
            <person name="Goncalves S."/>
        </authorList>
    </citation>
    <scope>NUCLEOTIDE SEQUENCE [LARGE SCALE GENOMIC DNA]</scope>
    <source>
        <strain evidence="4">cv. HL8</strain>
    </source>
</reference>
<evidence type="ECO:0000313" key="3">
    <source>
        <dbReference type="EMBL" id="KAK7813432.1"/>
    </source>
</evidence>
<keyword evidence="2" id="KW-0472">Membrane</keyword>
<sequence length="319" mass="36494">MSSAKSTKKARTLKLNNHAGWIPFKHGLQVSSSYKPPSLSCWVSGLWRLRKPSCFHIRVNAKVILGSLLSIRGCYQYHKKAGGDRVDNVEVDTEQGSCVSTSDSQDSKVSNPSKISGPNTQSHVREPAGFWGYAFQIIFQMNAGAVFLTDCVFWFIIVPFLLIKDYNLNFLVINMHSINAVFLLGETALNCLRFSWFRIGYFCLWTVVYVIFQWMLHACVKLWWPYPFLDLSSPYAPLWYVVLIIHLLLFRKKFCFMFPLTRKFVLIGGTNAYPMLWHLCSDHEAETLGTINEVPPVLSVLEITCSERQPEAKTDLNYP</sequence>
<evidence type="ECO:0000256" key="1">
    <source>
        <dbReference type="SAM" id="MobiDB-lite"/>
    </source>
</evidence>
<proteinExistence type="predicted"/>
<dbReference type="GO" id="GO:0016020">
    <property type="term" value="C:membrane"/>
    <property type="evidence" value="ECO:0007669"/>
    <property type="project" value="TreeGrafter"/>
</dbReference>
<organism evidence="3 4">
    <name type="scientific">Quercus suber</name>
    <name type="common">Cork oak</name>
    <dbReference type="NCBI Taxonomy" id="58331"/>
    <lineage>
        <taxon>Eukaryota</taxon>
        <taxon>Viridiplantae</taxon>
        <taxon>Streptophyta</taxon>
        <taxon>Embryophyta</taxon>
        <taxon>Tracheophyta</taxon>
        <taxon>Spermatophyta</taxon>
        <taxon>Magnoliopsida</taxon>
        <taxon>eudicotyledons</taxon>
        <taxon>Gunneridae</taxon>
        <taxon>Pentapetalae</taxon>
        <taxon>rosids</taxon>
        <taxon>fabids</taxon>
        <taxon>Fagales</taxon>
        <taxon>Fagaceae</taxon>
        <taxon>Quercus</taxon>
    </lineage>
</organism>
<protein>
    <submittedName>
        <fullName evidence="3">Uncharacterized protein</fullName>
    </submittedName>
</protein>
<keyword evidence="2" id="KW-1133">Transmembrane helix</keyword>
<dbReference type="PANTHER" id="PTHR12242">
    <property type="entry name" value="OS02G0130600 PROTEIN-RELATED"/>
    <property type="match status" value="1"/>
</dbReference>
<feature type="transmembrane region" description="Helical" evidence="2">
    <location>
        <begin position="168"/>
        <end position="189"/>
    </location>
</feature>
<dbReference type="PANTHER" id="PTHR12242:SF22">
    <property type="entry name" value="OS02G0130600 PROTEIN"/>
    <property type="match status" value="1"/>
</dbReference>
<feature type="region of interest" description="Disordered" evidence="1">
    <location>
        <begin position="96"/>
        <end position="121"/>
    </location>
</feature>
<name>A0AAW0IGH1_QUESU</name>
<dbReference type="Proteomes" id="UP000237347">
    <property type="component" value="Unassembled WGS sequence"/>
</dbReference>
<dbReference type="AlphaFoldDB" id="A0AAW0IGH1"/>
<feature type="transmembrane region" description="Helical" evidence="2">
    <location>
        <begin position="201"/>
        <end position="224"/>
    </location>
</feature>
<gene>
    <name evidence="3" type="ORF">CFP56_005255</name>
</gene>
<accession>A0AAW0IGH1</accession>
<keyword evidence="4" id="KW-1185">Reference proteome</keyword>
<keyword evidence="2" id="KW-0812">Transmembrane</keyword>
<evidence type="ECO:0000256" key="2">
    <source>
        <dbReference type="SAM" id="Phobius"/>
    </source>
</evidence>
<feature type="transmembrane region" description="Helical" evidence="2">
    <location>
        <begin position="236"/>
        <end position="254"/>
    </location>
</feature>
<comment type="caution">
    <text evidence="3">The sequence shown here is derived from an EMBL/GenBank/DDBJ whole genome shotgun (WGS) entry which is preliminary data.</text>
</comment>
<evidence type="ECO:0000313" key="4">
    <source>
        <dbReference type="Proteomes" id="UP000237347"/>
    </source>
</evidence>